<dbReference type="RefSeq" id="WP_013267404.1">
    <property type="nucleotide sequence ID" value="NC_014374.1"/>
</dbReference>
<name>D9PZA5_ACIS3</name>
<dbReference type="SUPFAM" id="SSF51556">
    <property type="entry name" value="Metallo-dependent hydrolases"/>
    <property type="match status" value="1"/>
</dbReference>
<reference evidence="2 3" key="1">
    <citation type="journal article" date="2010" name="Appl. Environ. Microbiol.">
        <title>The genome sequence of the crenarchaeon Acidilobus saccharovorans supports a new order, Acidilobales, and suggests an important ecological role in terrestrial acidic hot springs.</title>
        <authorList>
            <person name="Mardanov A.V."/>
            <person name="Svetlitchnyi V.A."/>
            <person name="Beletsky A.V."/>
            <person name="Prokofeva M.I."/>
            <person name="Bonch-Osmolovskaya E.A."/>
            <person name="Ravin N.V."/>
            <person name="Skryabin K.G."/>
        </authorList>
    </citation>
    <scope>NUCLEOTIDE SEQUENCE [LARGE SCALE GENOMIC DNA]</scope>
    <source>
        <strain evidence="3">DSM 16705 / JCM 18335 / VKM B-2471 / 345-15</strain>
    </source>
</reference>
<dbReference type="GeneID" id="9499746"/>
<organism evidence="2 3">
    <name type="scientific">Acidilobus saccharovorans (strain DSM 16705 / JCM 18335 / VKM B-2471 / 345-15)</name>
    <dbReference type="NCBI Taxonomy" id="666510"/>
    <lineage>
        <taxon>Archaea</taxon>
        <taxon>Thermoproteota</taxon>
        <taxon>Thermoprotei</taxon>
        <taxon>Acidilobales</taxon>
        <taxon>Acidilobaceae</taxon>
        <taxon>Acidilobus</taxon>
    </lineage>
</organism>
<dbReference type="HOGENOM" id="CLU_041129_0_0_2"/>
<dbReference type="KEGG" id="asc:ASAC_1487"/>
<dbReference type="InterPro" id="IPR032466">
    <property type="entry name" value="Metal_Hydrolase"/>
</dbReference>
<dbReference type="Pfam" id="PF14251">
    <property type="entry name" value="PterinBD-DUF4346"/>
    <property type="match status" value="1"/>
</dbReference>
<keyword evidence="3" id="KW-1185">Reference proteome</keyword>
<dbReference type="InterPro" id="IPR005236">
    <property type="entry name" value="Dihydropt_synth"/>
</dbReference>
<dbReference type="NCBIfam" id="TIGR00284">
    <property type="entry name" value="dihydropteroate synthase-like protein"/>
    <property type="match status" value="1"/>
</dbReference>
<proteinExistence type="predicted"/>
<dbReference type="STRING" id="666510.ASAC_1487"/>
<sequence length="492" mass="52668">MRFGIITSRPAEPVVREVLQEGGLKDFVIVALPVPAISLLTTTAIASVLSSRRDLLSGLSDVDVVVLPGTVRGDASEVAKVTGKPAFKGPRSLGELPVTLKYVSQGARLDTVKAADEVLGSLAPSISYEEAFRIGQVPVPRRGPPVLLFSEVDPRAQDFTATARRYAGEGAQVIVVGAEDGMSLGELRRRVREAKGLGLPVIAEAPSRAYAEEAIAAGADGLSVADYQVLELEDLLSKDLALLVGGDSLDRLRDVERELAGRAKLIVDPSLAVPPLGLSQSVERYLRASRELSSPLLFSAANVTEEVEADTAGVHAVLALMAVEVRASAYLVVEETYKSVHGTSEAREAIRLAESAYAARASERGMFSRLLVLKQDYPPPPQPQEEVSAEPVGYVEPQVSASEYVRVSADPARGVMRVTLYRDGRAVGSLEGSHALSLARALVRRFNVSAEHAAYIGYELSKAELSLKLGRTYVQDEPIIVTPWEKNGNSHC</sequence>
<feature type="domain" description="DUF4346" evidence="1">
    <location>
        <begin position="413"/>
        <end position="476"/>
    </location>
</feature>
<evidence type="ECO:0000313" key="3">
    <source>
        <dbReference type="Proteomes" id="UP000000346"/>
    </source>
</evidence>
<dbReference type="OrthoDB" id="70327at2157"/>
<dbReference type="InterPro" id="IPR025595">
    <property type="entry name" value="PterinBD-DUF4346"/>
</dbReference>
<protein>
    <submittedName>
        <fullName evidence="2">Dihydropteroate synthase, putative</fullName>
    </submittedName>
</protein>
<accession>D9PZA5</accession>
<dbReference type="EMBL" id="CP001742">
    <property type="protein sequence ID" value="ADL19892.1"/>
    <property type="molecule type" value="Genomic_DNA"/>
</dbReference>
<evidence type="ECO:0000313" key="2">
    <source>
        <dbReference type="EMBL" id="ADL19892.1"/>
    </source>
</evidence>
<dbReference type="InParanoid" id="D9PZA5"/>
<gene>
    <name evidence="2" type="ordered locus">ASAC_1487</name>
</gene>
<dbReference type="Proteomes" id="UP000000346">
    <property type="component" value="Chromosome"/>
</dbReference>
<dbReference type="AlphaFoldDB" id="D9PZA5"/>
<dbReference type="eggNOG" id="arCOG01978">
    <property type="taxonomic scope" value="Archaea"/>
</dbReference>
<evidence type="ECO:0000259" key="1">
    <source>
        <dbReference type="Pfam" id="PF14251"/>
    </source>
</evidence>